<dbReference type="GO" id="GO:0003729">
    <property type="term" value="F:mRNA binding"/>
    <property type="evidence" value="ECO:0007669"/>
    <property type="project" value="UniProtKB-ARBA"/>
</dbReference>
<dbReference type="AlphaFoldDB" id="A0A835M3X6"/>
<dbReference type="PRINTS" id="PR00348">
    <property type="entry name" value="UBIQUITIN"/>
</dbReference>
<gene>
    <name evidence="3" type="ORF">IFM89_002423</name>
</gene>
<protein>
    <recommendedName>
        <fullName evidence="2">Ubiquitin-like domain-containing protein</fullName>
    </recommendedName>
</protein>
<dbReference type="PROSITE" id="PS50053">
    <property type="entry name" value="UBIQUITIN_2"/>
    <property type="match status" value="1"/>
</dbReference>
<evidence type="ECO:0000313" key="3">
    <source>
        <dbReference type="EMBL" id="KAF9618728.1"/>
    </source>
</evidence>
<evidence type="ECO:0000259" key="2">
    <source>
        <dbReference type="PROSITE" id="PS50053"/>
    </source>
</evidence>
<dbReference type="SUPFAM" id="SSF54236">
    <property type="entry name" value="Ubiquitin-like"/>
    <property type="match status" value="2"/>
</dbReference>
<dbReference type="Gene3D" id="3.10.20.90">
    <property type="entry name" value="Phosphatidylinositol 3-kinase Catalytic Subunit, Chain A, domain 1"/>
    <property type="match status" value="1"/>
</dbReference>
<sequence length="157" mass="17786">MVNLKSLSFAGDWLQNEQKVVDYDIKNGSIISVFLDSGFRTKTHVKMLQTGKPITLDVDMRDTILTIKRRIQNKEGISVGQQELFYLGEELDDGRTIASYNIEGGSTIYAVFRLGDTMLISVTTEKNRTFSLKVKRWFTVLNVKFLIESMVGIPIGK</sequence>
<dbReference type="InterPro" id="IPR000626">
    <property type="entry name" value="Ubiquitin-like_dom"/>
</dbReference>
<dbReference type="PANTHER" id="PTHR10666">
    <property type="entry name" value="UBIQUITIN"/>
    <property type="match status" value="1"/>
</dbReference>
<evidence type="ECO:0000313" key="4">
    <source>
        <dbReference type="Proteomes" id="UP000631114"/>
    </source>
</evidence>
<dbReference type="Pfam" id="PF00240">
    <property type="entry name" value="ubiquitin"/>
    <property type="match status" value="1"/>
</dbReference>
<dbReference type="SMART" id="SM00213">
    <property type="entry name" value="UBQ"/>
    <property type="match status" value="1"/>
</dbReference>
<dbReference type="InterPro" id="IPR029071">
    <property type="entry name" value="Ubiquitin-like_domsf"/>
</dbReference>
<reference evidence="3 4" key="1">
    <citation type="submission" date="2020-10" db="EMBL/GenBank/DDBJ databases">
        <title>The Coptis chinensis genome and diversification of protoberbering-type alkaloids.</title>
        <authorList>
            <person name="Wang B."/>
            <person name="Shu S."/>
            <person name="Song C."/>
            <person name="Liu Y."/>
        </authorList>
    </citation>
    <scope>NUCLEOTIDE SEQUENCE [LARGE SCALE GENOMIC DNA]</scope>
    <source>
        <strain evidence="3">HL-2020</strain>
        <tissue evidence="3">Leaf</tissue>
    </source>
</reference>
<keyword evidence="4" id="KW-1185">Reference proteome</keyword>
<accession>A0A835M3X6</accession>
<dbReference type="EMBL" id="JADFTS010000002">
    <property type="protein sequence ID" value="KAF9618728.1"/>
    <property type="molecule type" value="Genomic_DNA"/>
</dbReference>
<comment type="caution">
    <text evidence="3">The sequence shown here is derived from an EMBL/GenBank/DDBJ whole genome shotgun (WGS) entry which is preliminary data.</text>
</comment>
<proteinExistence type="predicted"/>
<evidence type="ECO:0000256" key="1">
    <source>
        <dbReference type="ARBA" id="ARBA00022499"/>
    </source>
</evidence>
<keyword evidence="1" id="KW-1017">Isopeptide bond</keyword>
<organism evidence="3 4">
    <name type="scientific">Coptis chinensis</name>
    <dbReference type="NCBI Taxonomy" id="261450"/>
    <lineage>
        <taxon>Eukaryota</taxon>
        <taxon>Viridiplantae</taxon>
        <taxon>Streptophyta</taxon>
        <taxon>Embryophyta</taxon>
        <taxon>Tracheophyta</taxon>
        <taxon>Spermatophyta</taxon>
        <taxon>Magnoliopsida</taxon>
        <taxon>Ranunculales</taxon>
        <taxon>Ranunculaceae</taxon>
        <taxon>Coptidoideae</taxon>
        <taxon>Coptis</taxon>
    </lineage>
</organism>
<dbReference type="OrthoDB" id="604226at2759"/>
<name>A0A835M3X6_9MAGN</name>
<feature type="domain" description="Ubiquitin-like" evidence="2">
    <location>
        <begin position="41"/>
        <end position="113"/>
    </location>
</feature>
<dbReference type="Proteomes" id="UP000631114">
    <property type="component" value="Unassembled WGS sequence"/>
</dbReference>
<dbReference type="InterPro" id="IPR050158">
    <property type="entry name" value="Ubiquitin_ubiquitin-like"/>
</dbReference>
<dbReference type="InterPro" id="IPR019956">
    <property type="entry name" value="Ubiquitin_dom"/>
</dbReference>